<dbReference type="AlphaFoldDB" id="A0A067Q5U8"/>
<reference evidence="5" key="1">
    <citation type="journal article" date="2014" name="Proc. Natl. Acad. Sci. U.S.A.">
        <title>Extensive sampling of basidiomycete genomes demonstrates inadequacy of the white-rot/brown-rot paradigm for wood decay fungi.</title>
        <authorList>
            <person name="Riley R."/>
            <person name="Salamov A.A."/>
            <person name="Brown D.W."/>
            <person name="Nagy L.G."/>
            <person name="Floudas D."/>
            <person name="Held B.W."/>
            <person name="Levasseur A."/>
            <person name="Lombard V."/>
            <person name="Morin E."/>
            <person name="Otillar R."/>
            <person name="Lindquist E.A."/>
            <person name="Sun H."/>
            <person name="LaButti K.M."/>
            <person name="Schmutz J."/>
            <person name="Jabbour D."/>
            <person name="Luo H."/>
            <person name="Baker S.E."/>
            <person name="Pisabarro A.G."/>
            <person name="Walton J.D."/>
            <person name="Blanchette R.A."/>
            <person name="Henrissat B."/>
            <person name="Martin F."/>
            <person name="Cullen D."/>
            <person name="Hibbett D.S."/>
            <person name="Grigoriev I.V."/>
        </authorList>
    </citation>
    <scope>NUCLEOTIDE SEQUENCE [LARGE SCALE GENOMIC DNA]</scope>
    <source>
        <strain evidence="5">MUCL 33604</strain>
    </source>
</reference>
<dbReference type="GO" id="GO:0003723">
    <property type="term" value="F:RNA binding"/>
    <property type="evidence" value="ECO:0007669"/>
    <property type="project" value="UniProtKB-UniRule"/>
</dbReference>
<feature type="region of interest" description="Disordered" evidence="2">
    <location>
        <begin position="1"/>
        <end position="28"/>
    </location>
</feature>
<evidence type="ECO:0000313" key="5">
    <source>
        <dbReference type="Proteomes" id="UP000027265"/>
    </source>
</evidence>
<dbReference type="SUPFAM" id="SSF54768">
    <property type="entry name" value="dsRNA-binding domain-like"/>
    <property type="match status" value="1"/>
</dbReference>
<dbReference type="InParanoid" id="A0A067Q5U8"/>
<dbReference type="Proteomes" id="UP000027265">
    <property type="component" value="Unassembled WGS sequence"/>
</dbReference>
<dbReference type="Pfam" id="PF00035">
    <property type="entry name" value="dsrm"/>
    <property type="match status" value="1"/>
</dbReference>
<dbReference type="Gene3D" id="3.30.160.20">
    <property type="match status" value="1"/>
</dbReference>
<accession>A0A067Q5U8</accession>
<organism evidence="4 5">
    <name type="scientific">Jaapia argillacea MUCL 33604</name>
    <dbReference type="NCBI Taxonomy" id="933084"/>
    <lineage>
        <taxon>Eukaryota</taxon>
        <taxon>Fungi</taxon>
        <taxon>Dikarya</taxon>
        <taxon>Basidiomycota</taxon>
        <taxon>Agaricomycotina</taxon>
        <taxon>Agaricomycetes</taxon>
        <taxon>Agaricomycetidae</taxon>
        <taxon>Jaapiales</taxon>
        <taxon>Jaapiaceae</taxon>
        <taxon>Jaapia</taxon>
    </lineage>
</organism>
<protein>
    <recommendedName>
        <fullName evidence="3">DRBM domain-containing protein</fullName>
    </recommendedName>
</protein>
<dbReference type="PROSITE" id="PS50137">
    <property type="entry name" value="DS_RBD"/>
    <property type="match status" value="1"/>
</dbReference>
<evidence type="ECO:0000256" key="2">
    <source>
        <dbReference type="SAM" id="MobiDB-lite"/>
    </source>
</evidence>
<keyword evidence="5" id="KW-1185">Reference proteome</keyword>
<dbReference type="CDD" id="cd00048">
    <property type="entry name" value="DSRM_SF"/>
    <property type="match status" value="1"/>
</dbReference>
<dbReference type="SMART" id="SM00358">
    <property type="entry name" value="DSRM"/>
    <property type="match status" value="1"/>
</dbReference>
<dbReference type="HOGENOM" id="CLU_172700_1_0_1"/>
<sequence>MSSQTNQPNQPTQLDEANQPRPPSNRTALNNYLQLSNEIAHLTYDDEKKGPENDCTWTSKVLFKDIEYGQATASTKKVAREEAAGIALAAIQTERAERAAKAEAEAQEGGD</sequence>
<name>A0A067Q5U8_9AGAM</name>
<keyword evidence="1" id="KW-0694">RNA-binding</keyword>
<proteinExistence type="predicted"/>
<evidence type="ECO:0000313" key="4">
    <source>
        <dbReference type="EMBL" id="KDQ62369.1"/>
    </source>
</evidence>
<dbReference type="EMBL" id="KL197711">
    <property type="protein sequence ID" value="KDQ62369.1"/>
    <property type="molecule type" value="Genomic_DNA"/>
</dbReference>
<feature type="domain" description="DRBM" evidence="3">
    <location>
        <begin position="24"/>
        <end position="93"/>
    </location>
</feature>
<dbReference type="InterPro" id="IPR014720">
    <property type="entry name" value="dsRBD_dom"/>
</dbReference>
<evidence type="ECO:0000256" key="1">
    <source>
        <dbReference type="PROSITE-ProRule" id="PRU00266"/>
    </source>
</evidence>
<gene>
    <name evidence="4" type="ORF">JAAARDRAFT_44764</name>
</gene>
<evidence type="ECO:0000259" key="3">
    <source>
        <dbReference type="PROSITE" id="PS50137"/>
    </source>
</evidence>
<feature type="compositionally biased region" description="Polar residues" evidence="2">
    <location>
        <begin position="1"/>
        <end position="16"/>
    </location>
</feature>